<dbReference type="InterPro" id="IPR036653">
    <property type="entry name" value="CinA-like_C"/>
</dbReference>
<protein>
    <submittedName>
        <fullName evidence="2">Nicotinamide-nucleotide amidase</fullName>
    </submittedName>
</protein>
<dbReference type="NCBIfam" id="TIGR00199">
    <property type="entry name" value="PncC_domain"/>
    <property type="match status" value="1"/>
</dbReference>
<evidence type="ECO:0000313" key="2">
    <source>
        <dbReference type="EMBL" id="SEB87858.1"/>
    </source>
</evidence>
<dbReference type="SUPFAM" id="SSF142433">
    <property type="entry name" value="CinA-like"/>
    <property type="match status" value="1"/>
</dbReference>
<evidence type="ECO:0000259" key="1">
    <source>
        <dbReference type="Pfam" id="PF02464"/>
    </source>
</evidence>
<dbReference type="EMBL" id="FNSQ01000005">
    <property type="protein sequence ID" value="SEB87858.1"/>
    <property type="molecule type" value="Genomic_DNA"/>
</dbReference>
<dbReference type="InterPro" id="IPR008136">
    <property type="entry name" value="CinA_C"/>
</dbReference>
<dbReference type="Proteomes" id="UP000183750">
    <property type="component" value="Unassembled WGS sequence"/>
</dbReference>
<feature type="domain" description="CinA C-terminal" evidence="1">
    <location>
        <begin position="4"/>
        <end position="156"/>
    </location>
</feature>
<keyword evidence="3" id="KW-1185">Reference proteome</keyword>
<dbReference type="AlphaFoldDB" id="A0A1H4MYY5"/>
<organism evidence="2 3">
    <name type="scientific">Microbacterium hydrocarbonoxydans</name>
    <dbReference type="NCBI Taxonomy" id="273678"/>
    <lineage>
        <taxon>Bacteria</taxon>
        <taxon>Bacillati</taxon>
        <taxon>Actinomycetota</taxon>
        <taxon>Actinomycetes</taxon>
        <taxon>Micrococcales</taxon>
        <taxon>Microbacteriaceae</taxon>
        <taxon>Microbacterium</taxon>
    </lineage>
</organism>
<dbReference type="Pfam" id="PF02464">
    <property type="entry name" value="CinA"/>
    <property type="match status" value="1"/>
</dbReference>
<evidence type="ECO:0000313" key="3">
    <source>
        <dbReference type="Proteomes" id="UP000183750"/>
    </source>
</evidence>
<dbReference type="RefSeq" id="WP_060925762.1">
    <property type="nucleotide sequence ID" value="NZ_FNSQ01000005.1"/>
</dbReference>
<reference evidence="3" key="1">
    <citation type="submission" date="2016-10" db="EMBL/GenBank/DDBJ databases">
        <authorList>
            <person name="Varghese N."/>
            <person name="Submissions S."/>
        </authorList>
    </citation>
    <scope>NUCLEOTIDE SEQUENCE [LARGE SCALE GENOMIC DNA]</scope>
    <source>
        <strain evidence="3">DSM 16089</strain>
    </source>
</reference>
<name>A0A1H4MYY5_9MICO</name>
<dbReference type="Gene3D" id="3.90.950.20">
    <property type="entry name" value="CinA-like"/>
    <property type="match status" value="1"/>
</dbReference>
<proteinExistence type="predicted"/>
<gene>
    <name evidence="2" type="ORF">SAMN04489807_2295</name>
</gene>
<accession>A0A1H4MYY5</accession>
<sequence>MTTAADALSALDARGWTLGVAESLTGGAVAAELVSVPGASSVLLGAVVAYATPVKHTLLGVDEHLLSTQGPVRAEVARQMAVGVRRAVRVDGRDADVGVSTTGIAGPDSPDGQPVGTVHIAVVTPIASRTEAFVFAGDRAAVRSQAVDAALALLSRLARE</sequence>